<feature type="region of interest" description="Disordered" evidence="2">
    <location>
        <begin position="397"/>
        <end position="416"/>
    </location>
</feature>
<dbReference type="GO" id="GO:0015031">
    <property type="term" value="P:protein transport"/>
    <property type="evidence" value="ECO:0007669"/>
    <property type="project" value="InterPro"/>
</dbReference>
<name>A0AAD3S8X5_NEPGR</name>
<comment type="similarity">
    <text evidence="1">Belongs to the IST1 family.</text>
</comment>
<feature type="compositionally biased region" description="Polar residues" evidence="2">
    <location>
        <begin position="297"/>
        <end position="312"/>
    </location>
</feature>
<evidence type="ECO:0008006" key="5">
    <source>
        <dbReference type="Google" id="ProtNLM"/>
    </source>
</evidence>
<evidence type="ECO:0000256" key="1">
    <source>
        <dbReference type="ARBA" id="ARBA00005536"/>
    </source>
</evidence>
<accession>A0AAD3S8X5</accession>
<evidence type="ECO:0000313" key="4">
    <source>
        <dbReference type="Proteomes" id="UP001279734"/>
    </source>
</evidence>
<feature type="region of interest" description="Disordered" evidence="2">
    <location>
        <begin position="280"/>
        <end position="321"/>
    </location>
</feature>
<keyword evidence="4" id="KW-1185">Reference proteome</keyword>
<protein>
    <recommendedName>
        <fullName evidence="5">IST1-like protein</fullName>
    </recommendedName>
</protein>
<dbReference type="PANTHER" id="PTHR12161">
    <property type="entry name" value="IST1 FAMILY MEMBER"/>
    <property type="match status" value="1"/>
</dbReference>
<feature type="region of interest" description="Disordered" evidence="2">
    <location>
        <begin position="222"/>
        <end position="241"/>
    </location>
</feature>
<dbReference type="Proteomes" id="UP001279734">
    <property type="component" value="Unassembled WGS sequence"/>
</dbReference>
<dbReference type="Pfam" id="PF03398">
    <property type="entry name" value="Ist1"/>
    <property type="match status" value="1"/>
</dbReference>
<sequence>MSIASAAGKQSKKLMKLAFSLFGRGFNSSKCKTWVKMATARIKLLRNKREVVVKQMRRDVALLLQSGQDATARIRVEHVIREQNAMAANEIVELFCDQIVTRLPIIAKQRGCPADLKEGIASLIFAAPRCSDIPELLAIRDIFKKKYGEDFVSAATDLRPDSGVNRLLIEKLSARNPAGELKLKVMKEIAKEYQIEWDTTETEMELLKPPEDRLEGPRTFVSATSLPLNPSTTTRLSGGGEMGSKHFEDAASAAKAAAESAKDAIAAANAAAELARKESHCEPSPGSANRPRAPSIHQGTRNIPVNTLTNHYTPRGLPSKTPYIIDKKQVHRRFDDDESESFGTPCEEVFPASDEDDEKVVDGRHSYNVPSAYSDIHFDESDGDENLEIDLPYDGMQQQPVPTSGVKRGLVPPVHPKLPDYDTLAARFDALKYRKSLG</sequence>
<reference evidence="3" key="1">
    <citation type="submission" date="2023-05" db="EMBL/GenBank/DDBJ databases">
        <title>Nepenthes gracilis genome sequencing.</title>
        <authorList>
            <person name="Fukushima K."/>
        </authorList>
    </citation>
    <scope>NUCLEOTIDE SEQUENCE</scope>
    <source>
        <strain evidence="3">SING2019-196</strain>
    </source>
</reference>
<feature type="compositionally biased region" description="Polar residues" evidence="2">
    <location>
        <begin position="222"/>
        <end position="236"/>
    </location>
</feature>
<evidence type="ECO:0000256" key="2">
    <source>
        <dbReference type="SAM" id="MobiDB-lite"/>
    </source>
</evidence>
<evidence type="ECO:0000313" key="3">
    <source>
        <dbReference type="EMBL" id="GMH06593.1"/>
    </source>
</evidence>
<gene>
    <name evidence="3" type="ORF">Nepgr_008433</name>
</gene>
<proteinExistence type="inferred from homology"/>
<dbReference type="InterPro" id="IPR042277">
    <property type="entry name" value="IST1-like"/>
</dbReference>
<dbReference type="FunFam" id="1.20.1260.60:FF:000003">
    <property type="entry name" value="IST1-like protein isoform A"/>
    <property type="match status" value="1"/>
</dbReference>
<comment type="caution">
    <text evidence="3">The sequence shown here is derived from an EMBL/GenBank/DDBJ whole genome shotgun (WGS) entry which is preliminary data.</text>
</comment>
<dbReference type="AlphaFoldDB" id="A0AAD3S8X5"/>
<dbReference type="InterPro" id="IPR005061">
    <property type="entry name" value="Ist1"/>
</dbReference>
<dbReference type="Gene3D" id="1.20.1260.60">
    <property type="entry name" value="Vacuolar protein sorting-associated protein Ist1"/>
    <property type="match status" value="1"/>
</dbReference>
<dbReference type="PANTHER" id="PTHR12161:SF55">
    <property type="entry name" value="REGULATOR OF VPS4 ACTIVITY IN THE MVB PATHWAY PROTEIN"/>
    <property type="match status" value="1"/>
</dbReference>
<organism evidence="3 4">
    <name type="scientific">Nepenthes gracilis</name>
    <name type="common">Slender pitcher plant</name>
    <dbReference type="NCBI Taxonomy" id="150966"/>
    <lineage>
        <taxon>Eukaryota</taxon>
        <taxon>Viridiplantae</taxon>
        <taxon>Streptophyta</taxon>
        <taxon>Embryophyta</taxon>
        <taxon>Tracheophyta</taxon>
        <taxon>Spermatophyta</taxon>
        <taxon>Magnoliopsida</taxon>
        <taxon>eudicotyledons</taxon>
        <taxon>Gunneridae</taxon>
        <taxon>Pentapetalae</taxon>
        <taxon>Caryophyllales</taxon>
        <taxon>Nepenthaceae</taxon>
        <taxon>Nepenthes</taxon>
    </lineage>
</organism>
<dbReference type="EMBL" id="BSYO01000006">
    <property type="protein sequence ID" value="GMH06593.1"/>
    <property type="molecule type" value="Genomic_DNA"/>
</dbReference>